<evidence type="ECO:0000259" key="6">
    <source>
        <dbReference type="Pfam" id="PF12867"/>
    </source>
</evidence>
<dbReference type="GO" id="GO:0016787">
    <property type="term" value="F:hydrolase activity"/>
    <property type="evidence" value="ECO:0007669"/>
    <property type="project" value="UniProtKB-UniRule"/>
</dbReference>
<evidence type="ECO:0000256" key="3">
    <source>
        <dbReference type="ARBA" id="ARBA00022801"/>
    </source>
</evidence>
<sequence length="177" mass="20830">MNDLRYPIGQFTYKRPITEEMIDTWIQEIEDLPNELTKAIKDLDQKQLDTSYRVGGWTVRQVVHHVVDSHMNSYIRFKLALTEKNPTIKPYKEEKWAELPDSKLPVDVSLVMLESLHKRWVNLLYSLELEDLEKTFNHPETGETKLAAAIGLYAWSSSYSSYNFIKKTTKLVTWRLH</sequence>
<gene>
    <name evidence="7" type="ordered locus">BCQ_2558</name>
</gene>
<comment type="similarity">
    <text evidence="5">Belongs to the metal hydrolase YfiT family.</text>
</comment>
<comment type="subcellular location">
    <subcellularLocation>
        <location evidence="5">Cytoplasm</location>
    </subcellularLocation>
</comment>
<dbReference type="InterPro" id="IPR024775">
    <property type="entry name" value="DinB-like"/>
</dbReference>
<comment type="caution">
    <text evidence="5">Lacks conserved residue(s) required for the propagation of feature annotation.</text>
</comment>
<dbReference type="HAMAP" id="MF_01256">
    <property type="entry name" value="YfiT_hydrol"/>
    <property type="match status" value="1"/>
</dbReference>
<dbReference type="GO" id="GO:0005737">
    <property type="term" value="C:cytoplasm"/>
    <property type="evidence" value="ECO:0007669"/>
    <property type="project" value="UniProtKB-SubCell"/>
</dbReference>
<name>B9J250_BACCQ</name>
<protein>
    <recommendedName>
        <fullName evidence="5">Putative metal-dependent hydrolase BCQ_2558</fullName>
        <ecNumber evidence="5">3.-.-.-</ecNumber>
    </recommendedName>
</protein>
<keyword evidence="3 5" id="KW-0378">Hydrolase</keyword>
<dbReference type="InterPro" id="IPR023774">
    <property type="entry name" value="Put_metal_dep_hydrolase_YfiT"/>
</dbReference>
<keyword evidence="4" id="KW-0862">Zinc</keyword>
<evidence type="ECO:0000256" key="1">
    <source>
        <dbReference type="ARBA" id="ARBA00022490"/>
    </source>
</evidence>
<dbReference type="NCBIfam" id="NF009807">
    <property type="entry name" value="PRK13291.1"/>
    <property type="match status" value="1"/>
</dbReference>
<dbReference type="EMBL" id="CP000227">
    <property type="protein sequence ID" value="ACM12986.1"/>
    <property type="molecule type" value="Genomic_DNA"/>
</dbReference>
<feature type="domain" description="DinB-like" evidence="6">
    <location>
        <begin position="29"/>
        <end position="155"/>
    </location>
</feature>
<evidence type="ECO:0000313" key="7">
    <source>
        <dbReference type="EMBL" id="ACM12986.1"/>
    </source>
</evidence>
<proteinExistence type="inferred from homology"/>
<evidence type="ECO:0000256" key="5">
    <source>
        <dbReference type="HAMAP-Rule" id="MF_01256"/>
    </source>
</evidence>
<evidence type="ECO:0000256" key="2">
    <source>
        <dbReference type="ARBA" id="ARBA00022723"/>
    </source>
</evidence>
<comment type="function">
    <text evidence="5">Possible metal-dependent hydrolase.</text>
</comment>
<organism evidence="7 8">
    <name type="scientific">Bacillus cereus (strain Q1)</name>
    <dbReference type="NCBI Taxonomy" id="361100"/>
    <lineage>
        <taxon>Bacteria</taxon>
        <taxon>Bacillati</taxon>
        <taxon>Bacillota</taxon>
        <taxon>Bacilli</taxon>
        <taxon>Bacillales</taxon>
        <taxon>Bacillaceae</taxon>
        <taxon>Bacillus</taxon>
        <taxon>Bacillus cereus group</taxon>
    </lineage>
</organism>
<dbReference type="Proteomes" id="UP000000441">
    <property type="component" value="Chromosome"/>
</dbReference>
<dbReference type="KEGG" id="bcq:BCQ_2558"/>
<keyword evidence="2 5" id="KW-0479">Metal-binding</keyword>
<comment type="subunit">
    <text evidence="5">Homodimer.</text>
</comment>
<dbReference type="EC" id="3.-.-.-" evidence="5"/>
<dbReference type="HOGENOM" id="CLU_105789_1_0_9"/>
<accession>B9J250</accession>
<keyword evidence="1 5" id="KW-0963">Cytoplasm</keyword>
<evidence type="ECO:0000313" key="8">
    <source>
        <dbReference type="Proteomes" id="UP000000441"/>
    </source>
</evidence>
<dbReference type="Pfam" id="PF12867">
    <property type="entry name" value="DinB_2"/>
    <property type="match status" value="1"/>
</dbReference>
<dbReference type="SUPFAM" id="SSF109854">
    <property type="entry name" value="DinB/YfiT-like putative metalloenzymes"/>
    <property type="match status" value="1"/>
</dbReference>
<dbReference type="AlphaFoldDB" id="B9J250"/>
<dbReference type="InterPro" id="IPR034660">
    <property type="entry name" value="DinB/YfiT-like"/>
</dbReference>
<dbReference type="Gene3D" id="1.20.120.450">
    <property type="entry name" value="dinb family like domain"/>
    <property type="match status" value="1"/>
</dbReference>
<evidence type="ECO:0000256" key="4">
    <source>
        <dbReference type="ARBA" id="ARBA00022833"/>
    </source>
</evidence>
<dbReference type="GO" id="GO:0008270">
    <property type="term" value="F:zinc ion binding"/>
    <property type="evidence" value="ECO:0007669"/>
    <property type="project" value="UniProtKB-UniRule"/>
</dbReference>
<reference evidence="7 8" key="1">
    <citation type="journal article" date="2009" name="J. Bacteriol.">
        <title>Complete genome sequence of the extremophilic Bacillus cereus strain Q1 with industrial applications.</title>
        <authorList>
            <person name="Xiong Z."/>
            <person name="Jiang Y."/>
            <person name="Qi D."/>
            <person name="Lu H."/>
            <person name="Yang F."/>
            <person name="Yang J."/>
            <person name="Chen L."/>
            <person name="Sun L."/>
            <person name="Xu X."/>
            <person name="Xue Y."/>
            <person name="Zhu Y."/>
            <person name="Jin Q."/>
        </authorList>
    </citation>
    <scope>NUCLEOTIDE SEQUENCE [LARGE SCALE GENOMIC DNA]</scope>
    <source>
        <strain evidence="7 8">Q1</strain>
    </source>
</reference>